<evidence type="ECO:0000313" key="7">
    <source>
        <dbReference type="EMBL" id="TSI12118.1"/>
    </source>
</evidence>
<dbReference type="InterPro" id="IPR050707">
    <property type="entry name" value="HTH_MetabolicPath_Reg"/>
</dbReference>
<evidence type="ECO:0000259" key="5">
    <source>
        <dbReference type="PROSITE" id="PS51077"/>
    </source>
</evidence>
<keyword evidence="3" id="KW-0804">Transcription</keyword>
<keyword evidence="2" id="KW-0238">DNA-binding</keyword>
<dbReference type="Pfam" id="PF01614">
    <property type="entry name" value="IclR_C"/>
    <property type="match status" value="1"/>
</dbReference>
<organism evidence="7 8">
    <name type="scientific">Brevibacterium aurantiacum</name>
    <dbReference type="NCBI Taxonomy" id="273384"/>
    <lineage>
        <taxon>Bacteria</taxon>
        <taxon>Bacillati</taxon>
        <taxon>Actinomycetota</taxon>
        <taxon>Actinomycetes</taxon>
        <taxon>Micrococcales</taxon>
        <taxon>Brevibacteriaceae</taxon>
        <taxon>Brevibacterium</taxon>
    </lineage>
</organism>
<keyword evidence="1" id="KW-0805">Transcription regulation</keyword>
<dbReference type="SUPFAM" id="SSF46785">
    <property type="entry name" value="Winged helix' DNA-binding domain"/>
    <property type="match status" value="1"/>
</dbReference>
<dbReference type="PANTHER" id="PTHR30136">
    <property type="entry name" value="HELIX-TURN-HELIX TRANSCRIPTIONAL REGULATOR, ICLR FAMILY"/>
    <property type="match status" value="1"/>
</dbReference>
<dbReference type="InterPro" id="IPR036388">
    <property type="entry name" value="WH-like_DNA-bd_sf"/>
</dbReference>
<dbReference type="SMART" id="SM00346">
    <property type="entry name" value="HTH_ICLR"/>
    <property type="match status" value="1"/>
</dbReference>
<accession>A0A556C530</accession>
<dbReference type="Pfam" id="PF09339">
    <property type="entry name" value="HTH_IclR"/>
    <property type="match status" value="1"/>
</dbReference>
<dbReference type="EMBL" id="VLTK01000021">
    <property type="protein sequence ID" value="TSI12118.1"/>
    <property type="molecule type" value="Genomic_DNA"/>
</dbReference>
<dbReference type="RefSeq" id="WP_143924475.1">
    <property type="nucleotide sequence ID" value="NZ_VLTK01000021.1"/>
</dbReference>
<dbReference type="OrthoDB" id="7274111at2"/>
<sequence>MNTSQRPLSPGSGSVEEGATYQGGPSVISNIMEVLRCFTVDRPLIGVTEIAKQVGRHKSSVSRILVTLEHEHVVERDSQTRKFRLGPGLIAIAGPLLANLDVRKVGQPLLQQLAEETNETVGLNIWDRYESVSIEQIPSTLRIKHTSELGTRYTTALNSTVQVFLAFDDLSSTRKLLSNGRVELPNAYGLDQYMDRLAECRNRGYATNYGESAPDEVGVAAPVFDHQSRVAAAVMVAAPRYRISPVRLDQLANACVGAAQRASARLGSALVDGPRKPS</sequence>
<feature type="region of interest" description="Disordered" evidence="4">
    <location>
        <begin position="1"/>
        <end position="21"/>
    </location>
</feature>
<evidence type="ECO:0000259" key="6">
    <source>
        <dbReference type="PROSITE" id="PS51078"/>
    </source>
</evidence>
<evidence type="ECO:0000256" key="2">
    <source>
        <dbReference type="ARBA" id="ARBA00023125"/>
    </source>
</evidence>
<dbReference type="Gene3D" id="3.30.450.40">
    <property type="match status" value="1"/>
</dbReference>
<dbReference type="Gene3D" id="1.10.10.10">
    <property type="entry name" value="Winged helix-like DNA-binding domain superfamily/Winged helix DNA-binding domain"/>
    <property type="match status" value="1"/>
</dbReference>
<dbReference type="InterPro" id="IPR036390">
    <property type="entry name" value="WH_DNA-bd_sf"/>
</dbReference>
<proteinExistence type="predicted"/>
<keyword evidence="8" id="KW-1185">Reference proteome</keyword>
<dbReference type="PANTHER" id="PTHR30136:SF24">
    <property type="entry name" value="HTH-TYPE TRANSCRIPTIONAL REPRESSOR ALLR"/>
    <property type="match status" value="1"/>
</dbReference>
<dbReference type="PROSITE" id="PS51078">
    <property type="entry name" value="ICLR_ED"/>
    <property type="match status" value="1"/>
</dbReference>
<dbReference type="GO" id="GO:0045892">
    <property type="term" value="P:negative regulation of DNA-templated transcription"/>
    <property type="evidence" value="ECO:0007669"/>
    <property type="project" value="TreeGrafter"/>
</dbReference>
<protein>
    <submittedName>
        <fullName evidence="7">IclR family transcriptional regulator</fullName>
    </submittedName>
</protein>
<dbReference type="AlphaFoldDB" id="A0A556C530"/>
<dbReference type="InterPro" id="IPR014757">
    <property type="entry name" value="Tscrpt_reg_IclR_C"/>
</dbReference>
<dbReference type="InterPro" id="IPR005471">
    <property type="entry name" value="Tscrpt_reg_IclR_N"/>
</dbReference>
<gene>
    <name evidence="7" type="ORF">FO013_20795</name>
</gene>
<dbReference type="Proteomes" id="UP000316406">
    <property type="component" value="Unassembled WGS sequence"/>
</dbReference>
<reference evidence="7 8" key="1">
    <citation type="submission" date="2019-07" db="EMBL/GenBank/DDBJ databases">
        <title>Draft genome sequence of Brevibacterium aurantiacum XU54 isolated from Xinjiang China.</title>
        <authorList>
            <person name="Xu X."/>
        </authorList>
    </citation>
    <scope>NUCLEOTIDE SEQUENCE [LARGE SCALE GENOMIC DNA]</scope>
    <source>
        <strain evidence="7 8">XU54</strain>
    </source>
</reference>
<dbReference type="GO" id="GO:0003677">
    <property type="term" value="F:DNA binding"/>
    <property type="evidence" value="ECO:0007669"/>
    <property type="project" value="UniProtKB-KW"/>
</dbReference>
<feature type="domain" description="HTH iclR-type" evidence="5">
    <location>
        <begin position="25"/>
        <end position="87"/>
    </location>
</feature>
<feature type="domain" description="IclR-ED" evidence="6">
    <location>
        <begin position="88"/>
        <end position="268"/>
    </location>
</feature>
<name>A0A556C530_BREAU</name>
<evidence type="ECO:0000256" key="3">
    <source>
        <dbReference type="ARBA" id="ARBA00023163"/>
    </source>
</evidence>
<dbReference type="PROSITE" id="PS51077">
    <property type="entry name" value="HTH_ICLR"/>
    <property type="match status" value="1"/>
</dbReference>
<evidence type="ECO:0000256" key="1">
    <source>
        <dbReference type="ARBA" id="ARBA00023015"/>
    </source>
</evidence>
<dbReference type="SUPFAM" id="SSF55781">
    <property type="entry name" value="GAF domain-like"/>
    <property type="match status" value="1"/>
</dbReference>
<dbReference type="InterPro" id="IPR029016">
    <property type="entry name" value="GAF-like_dom_sf"/>
</dbReference>
<dbReference type="GO" id="GO:0003700">
    <property type="term" value="F:DNA-binding transcription factor activity"/>
    <property type="evidence" value="ECO:0007669"/>
    <property type="project" value="TreeGrafter"/>
</dbReference>
<evidence type="ECO:0000256" key="4">
    <source>
        <dbReference type="SAM" id="MobiDB-lite"/>
    </source>
</evidence>
<comment type="caution">
    <text evidence="7">The sequence shown here is derived from an EMBL/GenBank/DDBJ whole genome shotgun (WGS) entry which is preliminary data.</text>
</comment>
<evidence type="ECO:0000313" key="8">
    <source>
        <dbReference type="Proteomes" id="UP000316406"/>
    </source>
</evidence>